<evidence type="ECO:0000313" key="4">
    <source>
        <dbReference type="Proteomes" id="UP000001070"/>
    </source>
</evidence>
<organism evidence="4">
    <name type="scientific">Drosophila grimshawi</name>
    <name type="common">Hawaiian fruit fly</name>
    <name type="synonym">Idiomyia grimshawi</name>
    <dbReference type="NCBI Taxonomy" id="7222"/>
    <lineage>
        <taxon>Eukaryota</taxon>
        <taxon>Metazoa</taxon>
        <taxon>Ecdysozoa</taxon>
        <taxon>Arthropoda</taxon>
        <taxon>Hexapoda</taxon>
        <taxon>Insecta</taxon>
        <taxon>Pterygota</taxon>
        <taxon>Neoptera</taxon>
        <taxon>Endopterygota</taxon>
        <taxon>Diptera</taxon>
        <taxon>Brachycera</taxon>
        <taxon>Muscomorpha</taxon>
        <taxon>Ephydroidea</taxon>
        <taxon>Drosophilidae</taxon>
        <taxon>Drosophila</taxon>
        <taxon>Hawaiian Drosophila</taxon>
    </lineage>
</organism>
<dbReference type="HOGENOM" id="CLU_2136028_0_0_1"/>
<gene>
    <name evidence="3" type="primary">Dgri\GH18021</name>
    <name evidence="3" type="ORF">Dgri_GH18021</name>
</gene>
<dbReference type="InParanoid" id="B4JHT4"/>
<evidence type="ECO:0000259" key="2">
    <source>
        <dbReference type="Pfam" id="PF12166"/>
    </source>
</evidence>
<accession>B4JHT4</accession>
<name>B4JHT4_DROGR</name>
<dbReference type="Pfam" id="PF12166">
    <property type="entry name" value="Piezo_cap"/>
    <property type="match status" value="1"/>
</dbReference>
<protein>
    <submittedName>
        <fullName evidence="3">GH18021</fullName>
    </submittedName>
</protein>
<sequence length="113" mass="13309">MERIRIANRNNYKNRKAHNKDRPSEIVRRLSYSGIHQFSEDEYKHLVKSFSYDTIASDHITIYDPEDVTAVKFDSNSVTLWNMSPPNLMSLLNDLKTDHRKRSLNGRDTKKNL</sequence>
<feature type="region of interest" description="Disordered" evidence="1">
    <location>
        <begin position="1"/>
        <end position="23"/>
    </location>
</feature>
<dbReference type="Proteomes" id="UP000001070">
    <property type="component" value="Unassembled WGS sequence"/>
</dbReference>
<dbReference type="OrthoDB" id="303066at2759"/>
<evidence type="ECO:0000256" key="1">
    <source>
        <dbReference type="SAM" id="MobiDB-lite"/>
    </source>
</evidence>
<keyword evidence="4" id="KW-1185">Reference proteome</keyword>
<reference evidence="3 4" key="1">
    <citation type="journal article" date="2007" name="Nature">
        <title>Evolution of genes and genomes on the Drosophila phylogeny.</title>
        <authorList>
            <consortium name="Drosophila 12 Genomes Consortium"/>
            <person name="Clark A.G."/>
            <person name="Eisen M.B."/>
            <person name="Smith D.R."/>
            <person name="Bergman C.M."/>
            <person name="Oliver B."/>
            <person name="Markow T.A."/>
            <person name="Kaufman T.C."/>
            <person name="Kellis M."/>
            <person name="Gelbart W."/>
            <person name="Iyer V.N."/>
            <person name="Pollard D.A."/>
            <person name="Sackton T.B."/>
            <person name="Larracuente A.M."/>
            <person name="Singh N.D."/>
            <person name="Abad J.P."/>
            <person name="Abt D.N."/>
            <person name="Adryan B."/>
            <person name="Aguade M."/>
            <person name="Akashi H."/>
            <person name="Anderson W.W."/>
            <person name="Aquadro C.F."/>
            <person name="Ardell D.H."/>
            <person name="Arguello R."/>
            <person name="Artieri C.G."/>
            <person name="Barbash D.A."/>
            <person name="Barker D."/>
            <person name="Barsanti P."/>
            <person name="Batterham P."/>
            <person name="Batzoglou S."/>
            <person name="Begun D."/>
            <person name="Bhutkar A."/>
            <person name="Blanco E."/>
            <person name="Bosak S.A."/>
            <person name="Bradley R.K."/>
            <person name="Brand A.D."/>
            <person name="Brent M.R."/>
            <person name="Brooks A.N."/>
            <person name="Brown R.H."/>
            <person name="Butlin R.K."/>
            <person name="Caggese C."/>
            <person name="Calvi B.R."/>
            <person name="Bernardo de Carvalho A."/>
            <person name="Caspi A."/>
            <person name="Castrezana S."/>
            <person name="Celniker S.E."/>
            <person name="Chang J.L."/>
            <person name="Chapple C."/>
            <person name="Chatterji S."/>
            <person name="Chinwalla A."/>
            <person name="Civetta A."/>
            <person name="Clifton S.W."/>
            <person name="Comeron J.M."/>
            <person name="Costello J.C."/>
            <person name="Coyne J.A."/>
            <person name="Daub J."/>
            <person name="David R.G."/>
            <person name="Delcher A.L."/>
            <person name="Delehaunty K."/>
            <person name="Do C.B."/>
            <person name="Ebling H."/>
            <person name="Edwards K."/>
            <person name="Eickbush T."/>
            <person name="Evans J.D."/>
            <person name="Filipski A."/>
            <person name="Findeiss S."/>
            <person name="Freyhult E."/>
            <person name="Fulton L."/>
            <person name="Fulton R."/>
            <person name="Garcia A.C."/>
            <person name="Gardiner A."/>
            <person name="Garfield D.A."/>
            <person name="Garvin B.E."/>
            <person name="Gibson G."/>
            <person name="Gilbert D."/>
            <person name="Gnerre S."/>
            <person name="Godfrey J."/>
            <person name="Good R."/>
            <person name="Gotea V."/>
            <person name="Gravely B."/>
            <person name="Greenberg A.J."/>
            <person name="Griffiths-Jones S."/>
            <person name="Gross S."/>
            <person name="Guigo R."/>
            <person name="Gustafson E.A."/>
            <person name="Haerty W."/>
            <person name="Hahn M.W."/>
            <person name="Halligan D.L."/>
            <person name="Halpern A.L."/>
            <person name="Halter G.M."/>
            <person name="Han M.V."/>
            <person name="Heger A."/>
            <person name="Hillier L."/>
            <person name="Hinrichs A.S."/>
            <person name="Holmes I."/>
            <person name="Hoskins R.A."/>
            <person name="Hubisz M.J."/>
            <person name="Hultmark D."/>
            <person name="Huntley M.A."/>
            <person name="Jaffe D.B."/>
            <person name="Jagadeeshan S."/>
            <person name="Jeck W.R."/>
            <person name="Johnson J."/>
            <person name="Jones C.D."/>
            <person name="Jordan W.C."/>
            <person name="Karpen G.H."/>
            <person name="Kataoka E."/>
            <person name="Keightley P.D."/>
            <person name="Kheradpour P."/>
            <person name="Kirkness E.F."/>
            <person name="Koerich L.B."/>
            <person name="Kristiansen K."/>
            <person name="Kudrna D."/>
            <person name="Kulathinal R.J."/>
            <person name="Kumar S."/>
            <person name="Kwok R."/>
            <person name="Lander E."/>
            <person name="Langley C.H."/>
            <person name="Lapoint R."/>
            <person name="Lazzaro B.P."/>
            <person name="Lee S.J."/>
            <person name="Levesque L."/>
            <person name="Li R."/>
            <person name="Lin C.F."/>
            <person name="Lin M.F."/>
            <person name="Lindblad-Toh K."/>
            <person name="Llopart A."/>
            <person name="Long M."/>
            <person name="Low L."/>
            <person name="Lozovsky E."/>
            <person name="Lu J."/>
            <person name="Luo M."/>
            <person name="Machado C.A."/>
            <person name="Makalowski W."/>
            <person name="Marzo M."/>
            <person name="Matsuda M."/>
            <person name="Matzkin L."/>
            <person name="McAllister B."/>
            <person name="McBride C.S."/>
            <person name="McKernan B."/>
            <person name="McKernan K."/>
            <person name="Mendez-Lago M."/>
            <person name="Minx P."/>
            <person name="Mollenhauer M.U."/>
            <person name="Montooth K."/>
            <person name="Mount S.M."/>
            <person name="Mu X."/>
            <person name="Myers E."/>
            <person name="Negre B."/>
            <person name="Newfeld S."/>
            <person name="Nielsen R."/>
            <person name="Noor M.A."/>
            <person name="O'Grady P."/>
            <person name="Pachter L."/>
            <person name="Papaceit M."/>
            <person name="Parisi M.J."/>
            <person name="Parisi M."/>
            <person name="Parts L."/>
            <person name="Pedersen J.S."/>
            <person name="Pesole G."/>
            <person name="Phillippy A.M."/>
            <person name="Ponting C.P."/>
            <person name="Pop M."/>
            <person name="Porcelli D."/>
            <person name="Powell J.R."/>
            <person name="Prohaska S."/>
            <person name="Pruitt K."/>
            <person name="Puig M."/>
            <person name="Quesneville H."/>
            <person name="Ram K.R."/>
            <person name="Rand D."/>
            <person name="Rasmussen M.D."/>
            <person name="Reed L.K."/>
            <person name="Reenan R."/>
            <person name="Reily A."/>
            <person name="Remington K.A."/>
            <person name="Rieger T.T."/>
            <person name="Ritchie M.G."/>
            <person name="Robin C."/>
            <person name="Rogers Y.H."/>
            <person name="Rohde C."/>
            <person name="Rozas J."/>
            <person name="Rubenfield M.J."/>
            <person name="Ruiz A."/>
            <person name="Russo S."/>
            <person name="Salzberg S.L."/>
            <person name="Sanchez-Gracia A."/>
            <person name="Saranga D.J."/>
            <person name="Sato H."/>
            <person name="Schaeffer S.W."/>
            <person name="Schatz M.C."/>
            <person name="Schlenke T."/>
            <person name="Schwartz R."/>
            <person name="Segarra C."/>
            <person name="Singh R.S."/>
            <person name="Sirot L."/>
            <person name="Sirota M."/>
            <person name="Sisneros N.B."/>
            <person name="Smith C.D."/>
            <person name="Smith T.F."/>
            <person name="Spieth J."/>
            <person name="Stage D.E."/>
            <person name="Stark A."/>
            <person name="Stephan W."/>
            <person name="Strausberg R.L."/>
            <person name="Strempel S."/>
            <person name="Sturgill D."/>
            <person name="Sutton G."/>
            <person name="Sutton G.G."/>
            <person name="Tao W."/>
            <person name="Teichmann S."/>
            <person name="Tobari Y.N."/>
            <person name="Tomimura Y."/>
            <person name="Tsolas J.M."/>
            <person name="Valente V.L."/>
            <person name="Venter E."/>
            <person name="Venter J.C."/>
            <person name="Vicario S."/>
            <person name="Vieira F.G."/>
            <person name="Vilella A.J."/>
            <person name="Villasante A."/>
            <person name="Walenz B."/>
            <person name="Wang J."/>
            <person name="Wasserman M."/>
            <person name="Watts T."/>
            <person name="Wilson D."/>
            <person name="Wilson R.K."/>
            <person name="Wing R.A."/>
            <person name="Wolfner M.F."/>
            <person name="Wong A."/>
            <person name="Wong G.K."/>
            <person name="Wu C.I."/>
            <person name="Wu G."/>
            <person name="Yamamoto D."/>
            <person name="Yang H.P."/>
            <person name="Yang S.P."/>
            <person name="Yorke J.A."/>
            <person name="Yoshida K."/>
            <person name="Zdobnov E."/>
            <person name="Zhang P."/>
            <person name="Zhang Y."/>
            <person name="Zimin A.V."/>
            <person name="Baldwin J."/>
            <person name="Abdouelleil A."/>
            <person name="Abdulkadir J."/>
            <person name="Abebe A."/>
            <person name="Abera B."/>
            <person name="Abreu J."/>
            <person name="Acer S.C."/>
            <person name="Aftuck L."/>
            <person name="Alexander A."/>
            <person name="An P."/>
            <person name="Anderson E."/>
            <person name="Anderson S."/>
            <person name="Arachi H."/>
            <person name="Azer M."/>
            <person name="Bachantsang P."/>
            <person name="Barry A."/>
            <person name="Bayul T."/>
            <person name="Berlin A."/>
            <person name="Bessette D."/>
            <person name="Bloom T."/>
            <person name="Blye J."/>
            <person name="Boguslavskiy L."/>
            <person name="Bonnet C."/>
            <person name="Boukhgalter B."/>
            <person name="Bourzgui I."/>
            <person name="Brown A."/>
            <person name="Cahill P."/>
            <person name="Channer S."/>
            <person name="Cheshatsang Y."/>
            <person name="Chuda L."/>
            <person name="Citroen M."/>
            <person name="Collymore A."/>
            <person name="Cooke P."/>
            <person name="Costello M."/>
            <person name="D'Aco K."/>
            <person name="Daza R."/>
            <person name="De Haan G."/>
            <person name="DeGray S."/>
            <person name="DeMaso C."/>
            <person name="Dhargay N."/>
            <person name="Dooley K."/>
            <person name="Dooley E."/>
            <person name="Doricent M."/>
            <person name="Dorje P."/>
            <person name="Dorjee K."/>
            <person name="Dupes A."/>
            <person name="Elong R."/>
            <person name="Falk J."/>
            <person name="Farina A."/>
            <person name="Faro S."/>
            <person name="Ferguson D."/>
            <person name="Fisher S."/>
            <person name="Foley C.D."/>
            <person name="Franke A."/>
            <person name="Friedrich D."/>
            <person name="Gadbois L."/>
            <person name="Gearin G."/>
            <person name="Gearin C.R."/>
            <person name="Giannoukos G."/>
            <person name="Goode T."/>
            <person name="Graham J."/>
            <person name="Grandbois E."/>
            <person name="Grewal S."/>
            <person name="Gyaltsen K."/>
            <person name="Hafez N."/>
            <person name="Hagos B."/>
            <person name="Hall J."/>
            <person name="Henson C."/>
            <person name="Hollinger A."/>
            <person name="Honan T."/>
            <person name="Huard M.D."/>
            <person name="Hughes L."/>
            <person name="Hurhula B."/>
            <person name="Husby M.E."/>
            <person name="Kamat A."/>
            <person name="Kanga B."/>
            <person name="Kashin S."/>
            <person name="Khazanovich D."/>
            <person name="Kisner P."/>
            <person name="Lance K."/>
            <person name="Lara M."/>
            <person name="Lee W."/>
            <person name="Lennon N."/>
            <person name="Letendre F."/>
            <person name="LeVine R."/>
            <person name="Lipovsky A."/>
            <person name="Liu X."/>
            <person name="Liu J."/>
            <person name="Liu S."/>
            <person name="Lokyitsang T."/>
            <person name="Lokyitsang Y."/>
            <person name="Lubonja R."/>
            <person name="Lui A."/>
            <person name="MacDonald P."/>
            <person name="Magnisalis V."/>
            <person name="Maru K."/>
            <person name="Matthews C."/>
            <person name="McCusker W."/>
            <person name="McDonough S."/>
            <person name="Mehta T."/>
            <person name="Meldrim J."/>
            <person name="Meneus L."/>
            <person name="Mihai O."/>
            <person name="Mihalev A."/>
            <person name="Mihova T."/>
            <person name="Mittelman R."/>
            <person name="Mlenga V."/>
            <person name="Montmayeur A."/>
            <person name="Mulrain L."/>
            <person name="Navidi A."/>
            <person name="Naylor J."/>
            <person name="Negash T."/>
            <person name="Nguyen T."/>
            <person name="Nguyen N."/>
            <person name="Nicol R."/>
            <person name="Norbu C."/>
            <person name="Norbu N."/>
            <person name="Novod N."/>
            <person name="O'Neill B."/>
            <person name="Osman S."/>
            <person name="Markiewicz E."/>
            <person name="Oyono O.L."/>
            <person name="Patti C."/>
            <person name="Phunkhang P."/>
            <person name="Pierre F."/>
            <person name="Priest M."/>
            <person name="Raghuraman S."/>
            <person name="Rege F."/>
            <person name="Reyes R."/>
            <person name="Rise C."/>
            <person name="Rogov P."/>
            <person name="Ross K."/>
            <person name="Ryan E."/>
            <person name="Settipalli S."/>
            <person name="Shea T."/>
            <person name="Sherpa N."/>
            <person name="Shi L."/>
            <person name="Shih D."/>
            <person name="Sparrow T."/>
            <person name="Spaulding J."/>
            <person name="Stalker J."/>
            <person name="Stange-Thomann N."/>
            <person name="Stavropoulos S."/>
            <person name="Stone C."/>
            <person name="Strader C."/>
            <person name="Tesfaye S."/>
            <person name="Thomson T."/>
            <person name="Thoulutsang Y."/>
            <person name="Thoulutsang D."/>
            <person name="Topham K."/>
            <person name="Topping I."/>
            <person name="Tsamla T."/>
            <person name="Vassiliev H."/>
            <person name="Vo A."/>
            <person name="Wangchuk T."/>
            <person name="Wangdi T."/>
            <person name="Weiand M."/>
            <person name="Wilkinson J."/>
            <person name="Wilson A."/>
            <person name="Yadav S."/>
            <person name="Young G."/>
            <person name="Yu Q."/>
            <person name="Zembek L."/>
            <person name="Zhong D."/>
            <person name="Zimmer A."/>
            <person name="Zwirko Z."/>
            <person name="Jaffe D.B."/>
            <person name="Alvarez P."/>
            <person name="Brockman W."/>
            <person name="Butler J."/>
            <person name="Chin C."/>
            <person name="Gnerre S."/>
            <person name="Grabherr M."/>
            <person name="Kleber M."/>
            <person name="Mauceli E."/>
            <person name="MacCallum I."/>
        </authorList>
    </citation>
    <scope>NUCLEOTIDE SEQUENCE [LARGE SCALE GENOMIC DNA]</scope>
    <source>
        <strain evidence="4">Tucson 15287-2541.00</strain>
    </source>
</reference>
<proteinExistence type="predicted"/>
<dbReference type="EMBL" id="CH916369">
    <property type="protein sequence ID" value="EDV93923.1"/>
    <property type="molecule type" value="Genomic_DNA"/>
</dbReference>
<feature type="domain" description="Piezo non-specific cation channel cap" evidence="2">
    <location>
        <begin position="36"/>
        <end position="99"/>
    </location>
</feature>
<evidence type="ECO:0000313" key="3">
    <source>
        <dbReference type="EMBL" id="EDV93923.1"/>
    </source>
</evidence>
<dbReference type="InterPro" id="IPR031334">
    <property type="entry name" value="Piezo_cap_dom"/>
</dbReference>
<dbReference type="AlphaFoldDB" id="B4JHT4"/>